<evidence type="ECO:0000256" key="10">
    <source>
        <dbReference type="SAM" id="SignalP"/>
    </source>
</evidence>
<dbReference type="Pfam" id="PF14650">
    <property type="entry name" value="FAM75"/>
    <property type="match status" value="1"/>
</dbReference>
<keyword evidence="4" id="KW-0744">Spermatogenesis</keyword>
<feature type="compositionally biased region" description="Polar residues" evidence="9">
    <location>
        <begin position="372"/>
        <end position="381"/>
    </location>
</feature>
<reference evidence="12" key="3">
    <citation type="submission" date="2025-09" db="UniProtKB">
        <authorList>
            <consortium name="Ensembl"/>
        </authorList>
    </citation>
    <scope>IDENTIFICATION</scope>
    <source>
        <strain evidence="12">Isolate ISIS603380</strain>
    </source>
</reference>
<sequence>TDIILAFLCGVGLFLLLLPYLPSNQPLPPPKKNINIKKQPQVETRRRSRKNKSDTVKACRSCLKELQEALKIWKEKEKEGSDYHLNSLKNMLKTFGDEQDIIHPQPFWNTSIKPEQLPSPQKPLHPEALGDRLQQKYSQLFWGLPFLHSESLVATVRVSGSTLELPSLLFNGISNALPIQKQAKESPLFSVPTALPSSTSRTRACEESCLTIPNEAQSPIPNVIWYLECHFLKKQMESESSLPSMVQRSQAALSSLSLILPQDSWASQTHKSDSILPGDFISPELRKQLEQHLQERFTQQQWGVPSRIQESLELMQPLGKLPGTCQAKDQHGLSRPSVHPGKSRKNIKKSRHPLEKDLAKDLRHSLRKVPKYNTSQGSENSPVRVLGADSEESERELMRQSGIDSGNYKLRDSNKKQLENTLTVHLGRKLEQIIEGQIPVSVRRSWFAASHTLPKSDTHVEIGNLAFLQAQAHRMNTTQELPFFDPGTLQMLEAHMSRFRMRHRWCLPLKALEPINLFKTRKAHSSPLLQSAFPCSATHESWADLRAEADKFLGENPQSGLGEKVTPRKPVPTLESPLPAPSPVGKELQGSLRQTPPDNDPRPSEVAQSAPHTQHCGQSLTRLEMSYESQSSGAEETREMVVVKRSSELQLQDRDVLRTSVLAKSQNINVDLRGLGAPGTNILASRASHSCPQGMSSTNMPVSQVLSDLMVAGKSSLGHQEPKIPNLWNTWKSQSKISAPTDERKDFKRRKPKEHEERLAGLGASPASGMSQPAQDKTLVESLRIKSSQAPPEKGQALAEGHFKKRMKHFLQWIFPNKKDKGQDGHPQKEKPISASGQSCGLVKSKSVFMDRGAAEAQALMTAVGQILEEKMALQQGLHASKENYPR</sequence>
<feature type="signal peptide" evidence="10">
    <location>
        <begin position="1"/>
        <end position="23"/>
    </location>
</feature>
<dbReference type="Ensembl" id="ENSLAFT00000002033.3">
    <property type="protein sequence ID" value="ENSLAFP00000001701.3"/>
    <property type="gene ID" value="ENSLAFG00000002032.3"/>
</dbReference>
<evidence type="ECO:0000256" key="7">
    <source>
        <dbReference type="ARBA" id="ARBA00035009"/>
    </source>
</evidence>
<keyword evidence="10" id="KW-0732">Signal</keyword>
<evidence type="ECO:0000256" key="8">
    <source>
        <dbReference type="ARBA" id="ARBA00037695"/>
    </source>
</evidence>
<feature type="compositionally biased region" description="Basic and acidic residues" evidence="9">
    <location>
        <begin position="818"/>
        <end position="832"/>
    </location>
</feature>
<evidence type="ECO:0000256" key="9">
    <source>
        <dbReference type="SAM" id="MobiDB-lite"/>
    </source>
</evidence>
<keyword evidence="2" id="KW-0812">Transmembrane</keyword>
<dbReference type="Proteomes" id="UP000007646">
    <property type="component" value="Unassembled WGS sequence"/>
</dbReference>
<keyword evidence="13" id="KW-1185">Reference proteome</keyword>
<evidence type="ECO:0000259" key="11">
    <source>
        <dbReference type="Pfam" id="PF14650"/>
    </source>
</evidence>
<feature type="region of interest" description="Disordered" evidence="9">
    <location>
        <begin position="554"/>
        <end position="617"/>
    </location>
</feature>
<feature type="region of interest" description="Disordered" evidence="9">
    <location>
        <begin position="735"/>
        <end position="773"/>
    </location>
</feature>
<dbReference type="PANTHER" id="PTHR21859:SF55">
    <property type="entry name" value="SPERMATOGENESIS-ASSOCIATED PROTEIN 31A1-RELATED"/>
    <property type="match status" value="1"/>
</dbReference>
<dbReference type="HOGENOM" id="CLU_005668_2_1_1"/>
<dbReference type="FunCoup" id="G3SPP4">
    <property type="interactions" value="17"/>
</dbReference>
<evidence type="ECO:0000313" key="13">
    <source>
        <dbReference type="Proteomes" id="UP000007646"/>
    </source>
</evidence>
<feature type="compositionally biased region" description="Low complexity" evidence="9">
    <location>
        <begin position="32"/>
        <end position="41"/>
    </location>
</feature>
<keyword evidence="5" id="KW-1133">Transmembrane helix</keyword>
<dbReference type="InParanoid" id="G3SPP4"/>
<feature type="domain" description="SPATA31" evidence="11">
    <location>
        <begin position="190"/>
        <end position="446"/>
    </location>
</feature>
<dbReference type="OMA" id="HASKENY"/>
<comment type="subcellular location">
    <subcellularLocation>
        <location evidence="1">Membrane</location>
        <topology evidence="1">Single-pass membrane protein</topology>
    </subcellularLocation>
</comment>
<feature type="compositionally biased region" description="Basic residues" evidence="9">
    <location>
        <begin position="341"/>
        <end position="351"/>
    </location>
</feature>
<name>G3SPP4_LOXAF</name>
<proteinExistence type="inferred from homology"/>
<organism evidence="12 13">
    <name type="scientific">Loxodonta africana</name>
    <name type="common">African elephant</name>
    <dbReference type="NCBI Taxonomy" id="9785"/>
    <lineage>
        <taxon>Eukaryota</taxon>
        <taxon>Metazoa</taxon>
        <taxon>Chordata</taxon>
        <taxon>Craniata</taxon>
        <taxon>Vertebrata</taxon>
        <taxon>Euteleostomi</taxon>
        <taxon>Mammalia</taxon>
        <taxon>Eutheria</taxon>
        <taxon>Afrotheria</taxon>
        <taxon>Proboscidea</taxon>
        <taxon>Elephantidae</taxon>
        <taxon>Loxodonta</taxon>
    </lineage>
</organism>
<dbReference type="PANTHER" id="PTHR21859">
    <property type="entry name" value="ACROSOME-SPECIFIC PROTEIN"/>
    <property type="match status" value="1"/>
</dbReference>
<dbReference type="GO" id="GO:0030154">
    <property type="term" value="P:cell differentiation"/>
    <property type="evidence" value="ECO:0007669"/>
    <property type="project" value="UniProtKB-KW"/>
</dbReference>
<feature type="region of interest" description="Disordered" evidence="9">
    <location>
        <begin position="28"/>
        <end position="54"/>
    </location>
</feature>
<dbReference type="InterPro" id="IPR039509">
    <property type="entry name" value="SPATA31"/>
</dbReference>
<evidence type="ECO:0000256" key="6">
    <source>
        <dbReference type="ARBA" id="ARBA00023136"/>
    </source>
</evidence>
<dbReference type="GO" id="GO:0016020">
    <property type="term" value="C:membrane"/>
    <property type="evidence" value="ECO:0007669"/>
    <property type="project" value="UniProtKB-SubCell"/>
</dbReference>
<evidence type="ECO:0000256" key="3">
    <source>
        <dbReference type="ARBA" id="ARBA00022782"/>
    </source>
</evidence>
<feature type="chain" id="PRO_5003454283" description="SPATA31 domain-containing protein" evidence="10">
    <location>
        <begin position="24"/>
        <end position="887"/>
    </location>
</feature>
<feature type="region of interest" description="Disordered" evidence="9">
    <location>
        <begin position="320"/>
        <end position="355"/>
    </location>
</feature>
<dbReference type="eggNOG" id="ENOG502RU0E">
    <property type="taxonomic scope" value="Eukaryota"/>
</dbReference>
<accession>G3SPP4</accession>
<dbReference type="AlphaFoldDB" id="G3SPP4"/>
<feature type="compositionally biased region" description="Polar residues" evidence="9">
    <location>
        <begin position="606"/>
        <end position="617"/>
    </location>
</feature>
<reference evidence="12" key="2">
    <citation type="submission" date="2025-08" db="UniProtKB">
        <authorList>
            <consortium name="Ensembl"/>
        </authorList>
    </citation>
    <scope>IDENTIFICATION</scope>
    <source>
        <strain evidence="12">Isolate ISIS603380</strain>
    </source>
</reference>
<evidence type="ECO:0000256" key="5">
    <source>
        <dbReference type="ARBA" id="ARBA00022989"/>
    </source>
</evidence>
<dbReference type="GeneTree" id="ENSGT00950000183043"/>
<comment type="function">
    <text evidence="8">May play a role in spermatogenesis.</text>
</comment>
<feature type="region of interest" description="Disordered" evidence="9">
    <location>
        <begin position="818"/>
        <end position="838"/>
    </location>
</feature>
<reference evidence="12 13" key="1">
    <citation type="submission" date="2009-06" db="EMBL/GenBank/DDBJ databases">
        <title>The Genome Sequence of Loxodonta africana (African elephant).</title>
        <authorList>
            <person name="Di Palma F."/>
            <person name="Heiman D."/>
            <person name="Young S."/>
            <person name="Johnson J."/>
            <person name="Lander E.S."/>
            <person name="Lindblad-Toh K."/>
        </authorList>
    </citation>
    <scope>NUCLEOTIDE SEQUENCE [LARGE SCALE GENOMIC DNA]</scope>
    <source>
        <strain evidence="12 13">Isolate ISIS603380</strain>
    </source>
</reference>
<evidence type="ECO:0000256" key="4">
    <source>
        <dbReference type="ARBA" id="ARBA00022871"/>
    </source>
</evidence>
<feature type="region of interest" description="Disordered" evidence="9">
    <location>
        <begin position="370"/>
        <end position="393"/>
    </location>
</feature>
<comment type="similarity">
    <text evidence="7">Belongs to the SPATA31 family.</text>
</comment>
<evidence type="ECO:0000256" key="2">
    <source>
        <dbReference type="ARBA" id="ARBA00022692"/>
    </source>
</evidence>
<protein>
    <recommendedName>
        <fullName evidence="11">SPATA31 domain-containing protein</fullName>
    </recommendedName>
</protein>
<dbReference type="GO" id="GO:0007283">
    <property type="term" value="P:spermatogenesis"/>
    <property type="evidence" value="ECO:0007669"/>
    <property type="project" value="UniProtKB-KW"/>
</dbReference>
<keyword evidence="6" id="KW-0472">Membrane</keyword>
<evidence type="ECO:0000313" key="12">
    <source>
        <dbReference type="Ensembl" id="ENSLAFP00000001701.3"/>
    </source>
</evidence>
<keyword evidence="3" id="KW-0221">Differentiation</keyword>
<evidence type="ECO:0000256" key="1">
    <source>
        <dbReference type="ARBA" id="ARBA00004167"/>
    </source>
</evidence>